<organism evidence="1 2">
    <name type="scientific">Conidiobolus coronatus (strain ATCC 28846 / CBS 209.66 / NRRL 28638)</name>
    <name type="common">Delacroixia coronata</name>
    <dbReference type="NCBI Taxonomy" id="796925"/>
    <lineage>
        <taxon>Eukaryota</taxon>
        <taxon>Fungi</taxon>
        <taxon>Fungi incertae sedis</taxon>
        <taxon>Zoopagomycota</taxon>
        <taxon>Entomophthoromycotina</taxon>
        <taxon>Entomophthoromycetes</taxon>
        <taxon>Entomophthorales</taxon>
        <taxon>Ancylistaceae</taxon>
        <taxon>Conidiobolus</taxon>
    </lineage>
</organism>
<keyword evidence="2" id="KW-1185">Reference proteome</keyword>
<evidence type="ECO:0000313" key="1">
    <source>
        <dbReference type="EMBL" id="KXN67814.1"/>
    </source>
</evidence>
<dbReference type="AlphaFoldDB" id="A0A137NYT2"/>
<reference evidence="1 2" key="1">
    <citation type="journal article" date="2015" name="Genome Biol. Evol.">
        <title>Phylogenomic analyses indicate that early fungi evolved digesting cell walls of algal ancestors of land plants.</title>
        <authorList>
            <person name="Chang Y."/>
            <person name="Wang S."/>
            <person name="Sekimoto S."/>
            <person name="Aerts A.L."/>
            <person name="Choi C."/>
            <person name="Clum A."/>
            <person name="LaButti K.M."/>
            <person name="Lindquist E.A."/>
            <person name="Yee Ngan C."/>
            <person name="Ohm R.A."/>
            <person name="Salamov A.A."/>
            <person name="Grigoriev I.V."/>
            <person name="Spatafora J.W."/>
            <person name="Berbee M.L."/>
        </authorList>
    </citation>
    <scope>NUCLEOTIDE SEQUENCE [LARGE SCALE GENOMIC DNA]</scope>
    <source>
        <strain evidence="1 2">NRRL 28638</strain>
    </source>
</reference>
<evidence type="ECO:0000313" key="2">
    <source>
        <dbReference type="Proteomes" id="UP000070444"/>
    </source>
</evidence>
<name>A0A137NYT2_CONC2</name>
<accession>A0A137NYT2</accession>
<proteinExistence type="predicted"/>
<dbReference type="Proteomes" id="UP000070444">
    <property type="component" value="Unassembled WGS sequence"/>
</dbReference>
<sequence length="328" mass="37336">MRTFVNIFQNVKRLLSYDSINLHFSLKSGQLLKNQFIPIKPIVKGSNSVNLLSRPSYIQAPILNYEPRYFNDSQNINRNNRNSFIASRYYLSSEKHHPFWGNLAQHVNNILATPAQASKPSKKFTNLSGSGLARYQQFVKSYTRYNGLSSVVPMYRSQTNSDSLPSIKHSFQKTSQLDLTKTINITYQFIKTVFQRNLQGNGFQKATIILTQSYKLQALRLMGSPYPNLRQLGQLLVSILPSIQRLTWKLTVDPQGLKVWFPIPFTADSIKSFLASIGFQFKSSKSAIIQSVGPTSGEGGILQYDRLLMDKQNFEFLTLLEGFKLRGN</sequence>
<dbReference type="EMBL" id="KQ964611">
    <property type="protein sequence ID" value="KXN67814.1"/>
    <property type="molecule type" value="Genomic_DNA"/>
</dbReference>
<gene>
    <name evidence="1" type="ORF">CONCODRAFT_79987</name>
</gene>
<protein>
    <submittedName>
        <fullName evidence="1">Uncharacterized protein</fullName>
    </submittedName>
</protein>